<organism evidence="1 4">
    <name type="scientific">Rhizobium fabae</name>
    <dbReference type="NCBI Taxonomy" id="573179"/>
    <lineage>
        <taxon>Bacteria</taxon>
        <taxon>Pseudomonadati</taxon>
        <taxon>Pseudomonadota</taxon>
        <taxon>Alphaproteobacteria</taxon>
        <taxon>Hyphomicrobiales</taxon>
        <taxon>Rhizobiaceae</taxon>
        <taxon>Rhizobium/Agrobacterium group</taxon>
        <taxon>Rhizobium</taxon>
    </lineage>
</organism>
<sequence>MITDLNVLDRTADEMDREEIIGQFADGLWNDNGASLAELHFGCNADQIEWDDKDFSHMEFVPAVTVAINIAEITEGRFDRATCETLHRLFFVGPHHPAIKRSLMKALAYERERVAQETPSEEFLSKIRKHLLVARMGVQANFRAEFEEFMLLARNLRQEGLFSR</sequence>
<evidence type="ECO:0000313" key="1">
    <source>
        <dbReference type="EMBL" id="MBB3914530.1"/>
    </source>
</evidence>
<dbReference type="AlphaFoldDB" id="A0A7W6B2T3"/>
<reference evidence="2 3" key="1">
    <citation type="submission" date="2018-11" db="EMBL/GenBank/DDBJ databases">
        <authorList>
            <person name="Huo Y."/>
        </authorList>
    </citation>
    <scope>NUCLEOTIDE SEQUENCE [LARGE SCALE GENOMIC DNA]</scope>
    <source>
        <strain evidence="2 3">CCBAU 33202</strain>
    </source>
</reference>
<name>A0A7W6B2T3_9HYPH</name>
<evidence type="ECO:0000313" key="2">
    <source>
        <dbReference type="EMBL" id="RUM14552.1"/>
    </source>
</evidence>
<accession>A0A7W6B2T3</accession>
<keyword evidence="3" id="KW-1185">Reference proteome</keyword>
<dbReference type="EMBL" id="JACIDG010000004">
    <property type="protein sequence ID" value="MBB3914530.1"/>
    <property type="molecule type" value="Genomic_DNA"/>
</dbReference>
<dbReference type="RefSeq" id="WP_126824011.1">
    <property type="nucleotide sequence ID" value="NZ_JACIDG010000004.1"/>
</dbReference>
<protein>
    <submittedName>
        <fullName evidence="1">Uncharacterized protein</fullName>
    </submittedName>
</protein>
<comment type="caution">
    <text evidence="1">The sequence shown here is derived from an EMBL/GenBank/DDBJ whole genome shotgun (WGS) entry which is preliminary data.</text>
</comment>
<evidence type="ECO:0000313" key="3">
    <source>
        <dbReference type="Proteomes" id="UP000272004"/>
    </source>
</evidence>
<proteinExistence type="predicted"/>
<dbReference type="Proteomes" id="UP000272004">
    <property type="component" value="Unassembled WGS sequence"/>
</dbReference>
<reference evidence="1 4" key="2">
    <citation type="submission" date="2020-08" db="EMBL/GenBank/DDBJ databases">
        <title>Genomic Encyclopedia of Type Strains, Phase IV (KMG-IV): sequencing the most valuable type-strain genomes for metagenomic binning, comparative biology and taxonomic classification.</title>
        <authorList>
            <person name="Goeker M."/>
        </authorList>
    </citation>
    <scope>NUCLEOTIDE SEQUENCE [LARGE SCALE GENOMIC DNA]</scope>
    <source>
        <strain evidence="1 4">DSM 19331</strain>
    </source>
</reference>
<dbReference type="EMBL" id="RJJU01000004">
    <property type="protein sequence ID" value="RUM14552.1"/>
    <property type="molecule type" value="Genomic_DNA"/>
</dbReference>
<gene>
    <name evidence="2" type="ORF">EFB14_07450</name>
    <name evidence="1" type="ORF">GGQ65_001812</name>
</gene>
<evidence type="ECO:0000313" key="4">
    <source>
        <dbReference type="Proteomes" id="UP000545490"/>
    </source>
</evidence>
<dbReference type="Proteomes" id="UP000545490">
    <property type="component" value="Unassembled WGS sequence"/>
</dbReference>